<proteinExistence type="predicted"/>
<gene>
    <name evidence="2" type="ORF">OXR69_013950</name>
</gene>
<evidence type="ECO:0000259" key="1">
    <source>
        <dbReference type="PROSITE" id="PS51301"/>
    </source>
</evidence>
<dbReference type="SMART" id="SM01252">
    <property type="entry name" value="KilA-N"/>
    <property type="match status" value="1"/>
</dbReference>
<dbReference type="RefSeq" id="WP_267986033.1">
    <property type="nucleotide sequence ID" value="NZ_JAPQEX020000001.1"/>
</dbReference>
<dbReference type="PROSITE" id="PS51301">
    <property type="entry name" value="KILA_N"/>
    <property type="match status" value="1"/>
</dbReference>
<protein>
    <submittedName>
        <fullName evidence="2">KilA-N domain-containing protein</fullName>
    </submittedName>
</protein>
<dbReference type="Pfam" id="PF04383">
    <property type="entry name" value="KilA-N"/>
    <property type="match status" value="1"/>
</dbReference>
<keyword evidence="3" id="KW-1185">Reference proteome</keyword>
<name>A0ABT6EDL9_9ENTR</name>
<dbReference type="Proteomes" id="UP001075001">
    <property type="component" value="Unassembled WGS sequence"/>
</dbReference>
<evidence type="ECO:0000313" key="3">
    <source>
        <dbReference type="Proteomes" id="UP001075001"/>
    </source>
</evidence>
<dbReference type="InterPro" id="IPR018004">
    <property type="entry name" value="KilA/APSES_HTH"/>
</dbReference>
<sequence>MTKKLQPIATDYQPVIAGVEITTDAAGRFNLNALHKASGASEDKSPSQWLRRKSTKELIEELKRNLLKDSQNVNLHSAQKPIDTVNGGIAPGTFAHELLAIEYAGWISPSFRLQVNQTFLDFRTGKLAPVNSSMPDFNDPASAARAWADEYEAKNKAITYVHRQAQYIEHLENLFQPGMSPCQFCKQLNGVNVQQVNAFLADHNWLYDDQPKAKYPRWRVASYARDLYLKEKSGQVEQDDGDMRDTYKPILLHKGAIWIYRRYLKGHLPMKKNWNGEFTHDTELARA</sequence>
<reference evidence="2" key="1">
    <citation type="submission" date="2023-03" db="EMBL/GenBank/DDBJ databases">
        <title>identification of new KPC variant in Klebsiella huaxiensis from the Hospital Sewage Samples in China.</title>
        <authorList>
            <person name="Wu Y."/>
        </authorList>
    </citation>
    <scope>NUCLEOTIDE SEQUENCE</scope>
    <source>
        <strain evidence="2">ZR-9</strain>
    </source>
</reference>
<comment type="caution">
    <text evidence="2">The sequence shown here is derived from an EMBL/GenBank/DDBJ whole genome shotgun (WGS) entry which is preliminary data.</text>
</comment>
<dbReference type="InterPro" id="IPR017880">
    <property type="entry name" value="KilA_N"/>
</dbReference>
<evidence type="ECO:0000313" key="2">
    <source>
        <dbReference type="EMBL" id="MDG1642961.1"/>
    </source>
</evidence>
<organism evidence="2 3">
    <name type="scientific">Klebsiella huaxiensis</name>
    <dbReference type="NCBI Taxonomy" id="2153354"/>
    <lineage>
        <taxon>Bacteria</taxon>
        <taxon>Pseudomonadati</taxon>
        <taxon>Pseudomonadota</taxon>
        <taxon>Gammaproteobacteria</taxon>
        <taxon>Enterobacterales</taxon>
        <taxon>Enterobacteriaceae</taxon>
        <taxon>Klebsiella/Raoultella group</taxon>
        <taxon>Klebsiella</taxon>
    </lineage>
</organism>
<accession>A0ABT6EDL9</accession>
<dbReference type="EMBL" id="JAPQEX020000001">
    <property type="protein sequence ID" value="MDG1642961.1"/>
    <property type="molecule type" value="Genomic_DNA"/>
</dbReference>
<feature type="domain" description="KilA-N" evidence="1">
    <location>
        <begin position="10"/>
        <end position="122"/>
    </location>
</feature>